<comment type="caution">
    <text evidence="1">The sequence shown here is derived from an EMBL/GenBank/DDBJ whole genome shotgun (WGS) entry which is preliminary data.</text>
</comment>
<gene>
    <name evidence="1" type="ORF">FWK35_00018851</name>
</gene>
<name>A0A6G0X2I4_APHCR</name>
<evidence type="ECO:0000313" key="1">
    <source>
        <dbReference type="EMBL" id="KAF0734114.1"/>
    </source>
</evidence>
<protein>
    <submittedName>
        <fullName evidence="1">Uncharacterized protein</fullName>
    </submittedName>
</protein>
<accession>A0A6G0X2I4</accession>
<dbReference type="EMBL" id="VUJU01008208">
    <property type="protein sequence ID" value="KAF0734114.1"/>
    <property type="molecule type" value="Genomic_DNA"/>
</dbReference>
<reference evidence="1 2" key="1">
    <citation type="submission" date="2019-08" db="EMBL/GenBank/DDBJ databases">
        <title>Whole genome of Aphis craccivora.</title>
        <authorList>
            <person name="Voronova N.V."/>
            <person name="Shulinski R.S."/>
            <person name="Bandarenka Y.V."/>
            <person name="Zhorov D.G."/>
            <person name="Warner D."/>
        </authorList>
    </citation>
    <scope>NUCLEOTIDE SEQUENCE [LARGE SCALE GENOMIC DNA]</scope>
    <source>
        <strain evidence="1">180601</strain>
        <tissue evidence="1">Whole Body</tissue>
    </source>
</reference>
<keyword evidence="2" id="KW-1185">Reference proteome</keyword>
<proteinExistence type="predicted"/>
<dbReference type="Proteomes" id="UP000478052">
    <property type="component" value="Unassembled WGS sequence"/>
</dbReference>
<organism evidence="1 2">
    <name type="scientific">Aphis craccivora</name>
    <name type="common">Cowpea aphid</name>
    <dbReference type="NCBI Taxonomy" id="307492"/>
    <lineage>
        <taxon>Eukaryota</taxon>
        <taxon>Metazoa</taxon>
        <taxon>Ecdysozoa</taxon>
        <taxon>Arthropoda</taxon>
        <taxon>Hexapoda</taxon>
        <taxon>Insecta</taxon>
        <taxon>Pterygota</taxon>
        <taxon>Neoptera</taxon>
        <taxon>Paraneoptera</taxon>
        <taxon>Hemiptera</taxon>
        <taxon>Sternorrhyncha</taxon>
        <taxon>Aphidomorpha</taxon>
        <taxon>Aphidoidea</taxon>
        <taxon>Aphididae</taxon>
        <taxon>Aphidini</taxon>
        <taxon>Aphis</taxon>
        <taxon>Aphis</taxon>
    </lineage>
</organism>
<dbReference type="AlphaFoldDB" id="A0A6G0X2I4"/>
<dbReference type="OrthoDB" id="10033706at2759"/>
<sequence>MSDSTVANKVYLGRSKMEVKYPTSFPFSVSTKASIMTNLSDIENLGYFILKKNYLLDFYEELNESSLPIFNTITCAIESLGLDVQNITAFGADNASLSHTLVLKVFNEFSLNLKRVDELKECFQFVQQHFHNVLRHIFPVRWLCLKNVCDQILLKFIRAQKNELSEQLTLSECYIWFVHHKNKL</sequence>
<evidence type="ECO:0000313" key="2">
    <source>
        <dbReference type="Proteomes" id="UP000478052"/>
    </source>
</evidence>